<feature type="region of interest" description="Disordered" evidence="1">
    <location>
        <begin position="80"/>
        <end position="99"/>
    </location>
</feature>
<accession>A0A091D5B2</accession>
<dbReference type="EMBL" id="KN122953">
    <property type="protein sequence ID" value="KFO27284.1"/>
    <property type="molecule type" value="Genomic_DNA"/>
</dbReference>
<evidence type="ECO:0000313" key="2">
    <source>
        <dbReference type="EMBL" id="KFO27284.1"/>
    </source>
</evidence>
<proteinExistence type="predicted"/>
<sequence>MSPGFSSQWNSSQPAWNAYSFPRASLHYQSHASYTYCTGHPATLRVKEVRGNTAAFWTAYAAPRRGSLGSTHWLEGGEVNERTGQAPNTMSLWEGDSSN</sequence>
<organism evidence="2 3">
    <name type="scientific">Fukomys damarensis</name>
    <name type="common">Damaraland mole rat</name>
    <name type="synonym">Cryptomys damarensis</name>
    <dbReference type="NCBI Taxonomy" id="885580"/>
    <lineage>
        <taxon>Eukaryota</taxon>
        <taxon>Metazoa</taxon>
        <taxon>Chordata</taxon>
        <taxon>Craniata</taxon>
        <taxon>Vertebrata</taxon>
        <taxon>Euteleostomi</taxon>
        <taxon>Mammalia</taxon>
        <taxon>Eutheria</taxon>
        <taxon>Euarchontoglires</taxon>
        <taxon>Glires</taxon>
        <taxon>Rodentia</taxon>
        <taxon>Hystricomorpha</taxon>
        <taxon>Bathyergidae</taxon>
        <taxon>Fukomys</taxon>
    </lineage>
</organism>
<evidence type="ECO:0000313" key="3">
    <source>
        <dbReference type="Proteomes" id="UP000028990"/>
    </source>
</evidence>
<reference evidence="2 3" key="1">
    <citation type="submission" date="2013-11" db="EMBL/GenBank/DDBJ databases">
        <title>The Damaraland mole rat (Fukomys damarensis) genome and evolution of African mole rats.</title>
        <authorList>
            <person name="Gladyshev V.N."/>
            <person name="Fang X."/>
        </authorList>
    </citation>
    <scope>NUCLEOTIDE SEQUENCE [LARGE SCALE GENOMIC DNA]</scope>
    <source>
        <tissue evidence="2">Liver</tissue>
    </source>
</reference>
<protein>
    <submittedName>
        <fullName evidence="2">Uncharacterized protein</fullName>
    </submittedName>
</protein>
<dbReference type="Proteomes" id="UP000028990">
    <property type="component" value="Unassembled WGS sequence"/>
</dbReference>
<dbReference type="AlphaFoldDB" id="A0A091D5B2"/>
<name>A0A091D5B2_FUKDA</name>
<feature type="compositionally biased region" description="Polar residues" evidence="1">
    <location>
        <begin position="82"/>
        <end position="99"/>
    </location>
</feature>
<evidence type="ECO:0000256" key="1">
    <source>
        <dbReference type="SAM" id="MobiDB-lite"/>
    </source>
</evidence>
<gene>
    <name evidence="2" type="ORF">H920_11317</name>
</gene>
<keyword evidence="3" id="KW-1185">Reference proteome</keyword>